<evidence type="ECO:0000313" key="7">
    <source>
        <dbReference type="Proteomes" id="UP000887567"/>
    </source>
</evidence>
<dbReference type="EnsemblMetazoa" id="XM_021059876.2">
    <property type="protein sequence ID" value="XP_020915535.1"/>
    <property type="gene ID" value="LOC110253017"/>
</dbReference>
<dbReference type="Gene3D" id="3.90.1410.10">
    <property type="entry name" value="set domain protein methyltransferase, domain 1"/>
    <property type="match status" value="1"/>
</dbReference>
<dbReference type="InterPro" id="IPR050600">
    <property type="entry name" value="SETD3_SETD6_MTase"/>
</dbReference>
<dbReference type="GeneID" id="110253017"/>
<evidence type="ECO:0000259" key="5">
    <source>
        <dbReference type="Pfam" id="PF09273"/>
    </source>
</evidence>
<dbReference type="Proteomes" id="UP000887567">
    <property type="component" value="Unplaced"/>
</dbReference>
<keyword evidence="4" id="KW-0732">Signal</keyword>
<dbReference type="KEGG" id="epa:110253017"/>
<keyword evidence="2" id="KW-0808">Transferase</keyword>
<dbReference type="InterPro" id="IPR036464">
    <property type="entry name" value="Rubisco_LSMT_subst-bd_sf"/>
</dbReference>
<sequence length="470" mass="53960">MMDNTKPSNKRPLNLMFFLHAVSLVVLLTTANDTNDDLGQFTKWLHDHGSKFRCNFSSETGSVEVIAERRIHDRESVFMIPQTLLINSTVIDSSVLGPSLDYVSMTEASISREKDSEKQSIMHLFQLAIYILYGVHTKDEFWFPYFKLLTRKNEKCHNLWMWTDKELDELQDEALEKRAKKWREEIHMLASNIAPKLVKTGVFPDGISVDDLKNGVCLAQSSSFNITSASGQPVRTLVPVLNLFKVNPDVQCTWWMKDGVLRYRYNTKPIEKGNQIFINLSPTGDSTQMLFEYGVFVSKGSKFVSNLKKANSLLRRRFMTDLKIRKKIKYSDKFTFKSAALPYFRIEALTEPEVEKITKEVANNESLLLPIKKVIKSPSIYVKSDPYFSCKSEVVALNTLAVHLRDELKDKPTTIPEDEKIMSKTLKPRHALAVSFRLRFKKLVTKFLDATSARSVTTKKECLSRDKDEL</sequence>
<dbReference type="PANTHER" id="PTHR13271:SF143">
    <property type="entry name" value="SET DOMAIN-CONTAINING PROTEIN"/>
    <property type="match status" value="1"/>
</dbReference>
<dbReference type="OrthoDB" id="5951193at2759"/>
<protein>
    <recommendedName>
        <fullName evidence="5">Rubisco LSMT substrate-binding domain-containing protein</fullName>
    </recommendedName>
</protein>
<dbReference type="Gene3D" id="3.90.1420.10">
    <property type="entry name" value="Rubisco LSMT, substrate-binding domain"/>
    <property type="match status" value="1"/>
</dbReference>
<name>A0A913Y5N0_EXADI</name>
<keyword evidence="1" id="KW-0489">Methyltransferase</keyword>
<dbReference type="AlphaFoldDB" id="A0A913Y5N0"/>
<proteinExistence type="predicted"/>
<dbReference type="RefSeq" id="XP_020915535.1">
    <property type="nucleotide sequence ID" value="XM_021059876.2"/>
</dbReference>
<organism evidence="6 7">
    <name type="scientific">Exaiptasia diaphana</name>
    <name type="common">Tropical sea anemone</name>
    <name type="synonym">Aiptasia pulchella</name>
    <dbReference type="NCBI Taxonomy" id="2652724"/>
    <lineage>
        <taxon>Eukaryota</taxon>
        <taxon>Metazoa</taxon>
        <taxon>Cnidaria</taxon>
        <taxon>Anthozoa</taxon>
        <taxon>Hexacorallia</taxon>
        <taxon>Actiniaria</taxon>
        <taxon>Aiptasiidae</taxon>
        <taxon>Exaiptasia</taxon>
    </lineage>
</organism>
<reference evidence="6" key="1">
    <citation type="submission" date="2022-11" db="UniProtKB">
        <authorList>
            <consortium name="EnsemblMetazoa"/>
        </authorList>
    </citation>
    <scope>IDENTIFICATION</scope>
</reference>
<accession>A0A913Y5N0</accession>
<dbReference type="OMA" id="RCKFLER"/>
<evidence type="ECO:0000256" key="3">
    <source>
        <dbReference type="ARBA" id="ARBA00022691"/>
    </source>
</evidence>
<feature type="signal peptide" evidence="4">
    <location>
        <begin position="1"/>
        <end position="31"/>
    </location>
</feature>
<dbReference type="PANTHER" id="PTHR13271">
    <property type="entry name" value="UNCHARACTERIZED PUTATIVE METHYLTRANSFERASE"/>
    <property type="match status" value="1"/>
</dbReference>
<dbReference type="InterPro" id="IPR046341">
    <property type="entry name" value="SET_dom_sf"/>
</dbReference>
<feature type="domain" description="Rubisco LSMT substrate-binding" evidence="5">
    <location>
        <begin position="340"/>
        <end position="442"/>
    </location>
</feature>
<dbReference type="InterPro" id="IPR015353">
    <property type="entry name" value="Rubisco_LSMT_subst-bd"/>
</dbReference>
<dbReference type="CDD" id="cd10527">
    <property type="entry name" value="SET_LSMT"/>
    <property type="match status" value="1"/>
</dbReference>
<evidence type="ECO:0000256" key="4">
    <source>
        <dbReference type="SAM" id="SignalP"/>
    </source>
</evidence>
<keyword evidence="7" id="KW-1185">Reference proteome</keyword>
<evidence type="ECO:0000313" key="6">
    <source>
        <dbReference type="EnsemblMetazoa" id="XP_020915535.1"/>
    </source>
</evidence>
<dbReference type="SUPFAM" id="SSF81822">
    <property type="entry name" value="RuBisCo LSMT C-terminal, substrate-binding domain"/>
    <property type="match status" value="1"/>
</dbReference>
<dbReference type="SUPFAM" id="SSF82199">
    <property type="entry name" value="SET domain"/>
    <property type="match status" value="1"/>
</dbReference>
<evidence type="ECO:0000256" key="1">
    <source>
        <dbReference type="ARBA" id="ARBA00022603"/>
    </source>
</evidence>
<feature type="chain" id="PRO_5037066597" description="Rubisco LSMT substrate-binding domain-containing protein" evidence="4">
    <location>
        <begin position="32"/>
        <end position="470"/>
    </location>
</feature>
<evidence type="ECO:0000256" key="2">
    <source>
        <dbReference type="ARBA" id="ARBA00022679"/>
    </source>
</evidence>
<dbReference type="Pfam" id="PF09273">
    <property type="entry name" value="Rubis-subs-bind"/>
    <property type="match status" value="1"/>
</dbReference>
<keyword evidence="3" id="KW-0949">S-adenosyl-L-methionine</keyword>
<dbReference type="GO" id="GO:0016279">
    <property type="term" value="F:protein-lysine N-methyltransferase activity"/>
    <property type="evidence" value="ECO:0007669"/>
    <property type="project" value="TreeGrafter"/>
</dbReference>
<dbReference type="GO" id="GO:0032259">
    <property type="term" value="P:methylation"/>
    <property type="evidence" value="ECO:0007669"/>
    <property type="project" value="UniProtKB-KW"/>
</dbReference>